<dbReference type="AlphaFoldDB" id="A0A7W8QMD8"/>
<dbReference type="RefSeq" id="WP_184392463.1">
    <property type="nucleotide sequence ID" value="NZ_BAAAJD010000187.1"/>
</dbReference>
<evidence type="ECO:0000313" key="3">
    <source>
        <dbReference type="Proteomes" id="UP000572635"/>
    </source>
</evidence>
<dbReference type="InterPro" id="IPR053188">
    <property type="entry name" value="FkbM_Methyltransferase"/>
</dbReference>
<dbReference type="InterPro" id="IPR006342">
    <property type="entry name" value="FkbM_mtfrase"/>
</dbReference>
<name>A0A7W8QMD8_9ACTN</name>
<dbReference type="GO" id="GO:0008171">
    <property type="term" value="F:O-methyltransferase activity"/>
    <property type="evidence" value="ECO:0007669"/>
    <property type="project" value="TreeGrafter"/>
</dbReference>
<protein>
    <submittedName>
        <fullName evidence="2">FkbM family methyltransferase</fullName>
    </submittedName>
</protein>
<reference evidence="2 3" key="1">
    <citation type="submission" date="2020-08" db="EMBL/GenBank/DDBJ databases">
        <title>Sequencing the genomes of 1000 actinobacteria strains.</title>
        <authorList>
            <person name="Klenk H.-P."/>
        </authorList>
    </citation>
    <scope>NUCLEOTIDE SEQUENCE [LARGE SCALE GENOMIC DNA]</scope>
    <source>
        <strain evidence="2 3">DSM 44551</strain>
    </source>
</reference>
<accession>A0A7W8QMD8</accession>
<keyword evidence="2" id="KW-0808">Transferase</keyword>
<dbReference type="GO" id="GO:0032259">
    <property type="term" value="P:methylation"/>
    <property type="evidence" value="ECO:0007669"/>
    <property type="project" value="UniProtKB-KW"/>
</dbReference>
<dbReference type="EMBL" id="JACHDB010000001">
    <property type="protein sequence ID" value="MBB5432976.1"/>
    <property type="molecule type" value="Genomic_DNA"/>
</dbReference>
<sequence length="161" mass="18015">MRVCNAALGLASGAARLALPFRFGLPVHGWAHLRMRQERPGRAVSFMTERELEAEVRTVDEVCAEHGVERVHFMKLDVEGFESAVLEGAEEVLERDRPALMLENEDRHLDKYGTTSAEVAAALRARGCAMYAWRGRGWARGAAVTGARRNYLFATAETWLR</sequence>
<evidence type="ECO:0000313" key="2">
    <source>
        <dbReference type="EMBL" id="MBB5432976.1"/>
    </source>
</evidence>
<dbReference type="NCBIfam" id="TIGR01444">
    <property type="entry name" value="fkbM_fam"/>
    <property type="match status" value="1"/>
</dbReference>
<dbReference type="Pfam" id="PF05050">
    <property type="entry name" value="Methyltransf_21"/>
    <property type="match status" value="1"/>
</dbReference>
<dbReference type="SUPFAM" id="SSF53335">
    <property type="entry name" value="S-adenosyl-L-methionine-dependent methyltransferases"/>
    <property type="match status" value="1"/>
</dbReference>
<keyword evidence="3" id="KW-1185">Reference proteome</keyword>
<keyword evidence="2" id="KW-0489">Methyltransferase</keyword>
<feature type="domain" description="Methyltransferase FkbM" evidence="1">
    <location>
        <begin position="43"/>
        <end position="127"/>
    </location>
</feature>
<proteinExistence type="predicted"/>
<gene>
    <name evidence="2" type="ORF">HDA36_003060</name>
</gene>
<organism evidence="2 3">
    <name type="scientific">Nocardiopsis composta</name>
    <dbReference type="NCBI Taxonomy" id="157465"/>
    <lineage>
        <taxon>Bacteria</taxon>
        <taxon>Bacillati</taxon>
        <taxon>Actinomycetota</taxon>
        <taxon>Actinomycetes</taxon>
        <taxon>Streptosporangiales</taxon>
        <taxon>Nocardiopsidaceae</taxon>
        <taxon>Nocardiopsis</taxon>
    </lineage>
</organism>
<dbReference type="InterPro" id="IPR029063">
    <property type="entry name" value="SAM-dependent_MTases_sf"/>
</dbReference>
<dbReference type="Proteomes" id="UP000572635">
    <property type="component" value="Unassembled WGS sequence"/>
</dbReference>
<comment type="caution">
    <text evidence="2">The sequence shown here is derived from an EMBL/GenBank/DDBJ whole genome shotgun (WGS) entry which is preliminary data.</text>
</comment>
<evidence type="ECO:0000259" key="1">
    <source>
        <dbReference type="Pfam" id="PF05050"/>
    </source>
</evidence>
<dbReference type="PANTHER" id="PTHR36973:SF4">
    <property type="entry name" value="NODULATION PROTEIN"/>
    <property type="match status" value="1"/>
</dbReference>
<dbReference type="PANTHER" id="PTHR36973">
    <property type="entry name" value="SLL1456 PROTEIN-RELATED"/>
    <property type="match status" value="1"/>
</dbReference>
<dbReference type="Gene3D" id="3.40.50.150">
    <property type="entry name" value="Vaccinia Virus protein VP39"/>
    <property type="match status" value="1"/>
</dbReference>